<dbReference type="OrthoDB" id="3470575at2"/>
<sequence length="356" mass="41152">MPYITSFETLEQEIEKVPGKPVVLEALWDGDTNGWFLYIDLYTETGRFFWKKTTAVHLGIISMGGDIRLFNGQVPAWPEAVLAKAIGEKAAEKYGLTFYFPSDKEPDDNCPSWTQRHLAINCADCNKLILPTNSPYLPKEICHHCHLEREWNEKIKLNKPYKDGIYGTYRTKDNPDECRDHTIVDYLKTLKALDAAIIIFTHDELIAIKDNVYNEIKQLIANYKPSDLQGESRKFGAFKTLSFEDRDYEIEMKFGHAHWELYSQVYRYRTLEEAVLNGWTYYLHIVKGITDRDDAFLRFVYAVCNGETSIQAINDRYRNILTAAEVLATLENLATLNCINILNQTIHITERGKNIL</sequence>
<organism evidence="1 2">
    <name type="scientific">Chitinophaga rupis</name>
    <dbReference type="NCBI Taxonomy" id="573321"/>
    <lineage>
        <taxon>Bacteria</taxon>
        <taxon>Pseudomonadati</taxon>
        <taxon>Bacteroidota</taxon>
        <taxon>Chitinophagia</taxon>
        <taxon>Chitinophagales</taxon>
        <taxon>Chitinophagaceae</taxon>
        <taxon>Chitinophaga</taxon>
    </lineage>
</organism>
<dbReference type="Proteomes" id="UP000198984">
    <property type="component" value="Unassembled WGS sequence"/>
</dbReference>
<evidence type="ECO:0000313" key="2">
    <source>
        <dbReference type="Proteomes" id="UP000198984"/>
    </source>
</evidence>
<dbReference type="EMBL" id="FOBB01000010">
    <property type="protein sequence ID" value="SEN38855.1"/>
    <property type="molecule type" value="Genomic_DNA"/>
</dbReference>
<name>A0A1H8G516_9BACT</name>
<dbReference type="AlphaFoldDB" id="A0A1H8G516"/>
<protein>
    <submittedName>
        <fullName evidence="1">Uncharacterized protein</fullName>
    </submittedName>
</protein>
<accession>A0A1H8G516</accession>
<gene>
    <name evidence="1" type="ORF">SAMN04488505_11033</name>
</gene>
<proteinExistence type="predicted"/>
<reference evidence="1 2" key="1">
    <citation type="submission" date="2016-10" db="EMBL/GenBank/DDBJ databases">
        <authorList>
            <person name="de Groot N.N."/>
        </authorList>
    </citation>
    <scope>NUCLEOTIDE SEQUENCE [LARGE SCALE GENOMIC DNA]</scope>
    <source>
        <strain evidence="1 2">DSM 21039</strain>
    </source>
</reference>
<keyword evidence="2" id="KW-1185">Reference proteome</keyword>
<evidence type="ECO:0000313" key="1">
    <source>
        <dbReference type="EMBL" id="SEN38855.1"/>
    </source>
</evidence>
<dbReference type="STRING" id="573321.SAMN04488505_11033"/>
<dbReference type="RefSeq" id="WP_089919586.1">
    <property type="nucleotide sequence ID" value="NZ_FOBB01000010.1"/>
</dbReference>